<accession>A0A3B6C0T6</accession>
<name>A0A3B6C0T6_WHEAT</name>
<dbReference type="Proteomes" id="UP000019116">
    <property type="component" value="Chromosome 2B"/>
</dbReference>
<dbReference type="Gramene" id="TraesCS2B02G140500.1">
    <property type="protein sequence ID" value="TraesCS2B02G140500.1"/>
    <property type="gene ID" value="TraesCS2B02G140500"/>
</dbReference>
<keyword evidence="1" id="KW-0812">Transmembrane</keyword>
<sequence length="222" mass="23532">MAVADAVLPSAPPLAPPARIRRALRPHPDAGARRVLCAAAGALTCLCFSIAWVTSAAAAARIVTRRALGDRSAPFLFLQALIYGALKVCVCSFLAFLALAVLVACVAYVIAAVSRSTSGFKKSSSRAIMRESVAGLFMLLCPAVFVFVADVAFFLLVVVGHLVAMMLPHVEGSIYQGGMVDSVIKDVGIFGMHATTCVVIPTLILSLWREYQADKKATLQYC</sequence>
<reference evidence="2" key="2">
    <citation type="submission" date="2018-10" db="UniProtKB">
        <authorList>
            <consortium name="EnsemblPlants"/>
        </authorList>
    </citation>
    <scope>IDENTIFICATION</scope>
</reference>
<feature type="transmembrane region" description="Helical" evidence="1">
    <location>
        <begin position="134"/>
        <end position="167"/>
    </location>
</feature>
<keyword evidence="1" id="KW-0472">Membrane</keyword>
<dbReference type="Gramene" id="TraesCS2B03G0339600.1">
    <property type="protein sequence ID" value="TraesCS2B03G0339600.1.CDS"/>
    <property type="gene ID" value="TraesCS2B03G0339600"/>
</dbReference>
<evidence type="ECO:0000313" key="3">
    <source>
        <dbReference type="Proteomes" id="UP000019116"/>
    </source>
</evidence>
<reference evidence="2" key="1">
    <citation type="submission" date="2018-08" db="EMBL/GenBank/DDBJ databases">
        <authorList>
            <person name="Rossello M."/>
        </authorList>
    </citation>
    <scope>NUCLEOTIDE SEQUENCE [LARGE SCALE GENOMIC DNA]</scope>
    <source>
        <strain evidence="2">cv. Chinese Spring</strain>
    </source>
</reference>
<gene>
    <name evidence="2" type="primary">LOC123039066</name>
</gene>
<dbReference type="AlphaFoldDB" id="A0A3B6C0T6"/>
<feature type="transmembrane region" description="Helical" evidence="1">
    <location>
        <begin position="187"/>
        <end position="208"/>
    </location>
</feature>
<feature type="transmembrane region" description="Helical" evidence="1">
    <location>
        <begin position="80"/>
        <end position="113"/>
    </location>
</feature>
<dbReference type="EnsemblPlants" id="TraesCS2B02G140500.1">
    <property type="protein sequence ID" value="TraesCS2B02G140500.1"/>
    <property type="gene ID" value="TraesCS2B02G140500"/>
</dbReference>
<organism evidence="2">
    <name type="scientific">Triticum aestivum</name>
    <name type="common">Wheat</name>
    <dbReference type="NCBI Taxonomy" id="4565"/>
    <lineage>
        <taxon>Eukaryota</taxon>
        <taxon>Viridiplantae</taxon>
        <taxon>Streptophyta</taxon>
        <taxon>Embryophyta</taxon>
        <taxon>Tracheophyta</taxon>
        <taxon>Spermatophyta</taxon>
        <taxon>Magnoliopsida</taxon>
        <taxon>Liliopsida</taxon>
        <taxon>Poales</taxon>
        <taxon>Poaceae</taxon>
        <taxon>BOP clade</taxon>
        <taxon>Pooideae</taxon>
        <taxon>Triticodae</taxon>
        <taxon>Triticeae</taxon>
        <taxon>Triticinae</taxon>
        <taxon>Triticum</taxon>
    </lineage>
</organism>
<evidence type="ECO:0000313" key="2">
    <source>
        <dbReference type="EnsemblPlants" id="TraesCS2B02G140500.1"/>
    </source>
</evidence>
<protein>
    <submittedName>
        <fullName evidence="2">Uncharacterized protein</fullName>
    </submittedName>
</protein>
<proteinExistence type="predicted"/>
<keyword evidence="3" id="KW-1185">Reference proteome</keyword>
<evidence type="ECO:0000256" key="1">
    <source>
        <dbReference type="SAM" id="Phobius"/>
    </source>
</evidence>
<keyword evidence="1" id="KW-1133">Transmembrane helix</keyword>
<dbReference type="OrthoDB" id="600316at2759"/>
<feature type="transmembrane region" description="Helical" evidence="1">
    <location>
        <begin position="35"/>
        <end position="60"/>
    </location>
</feature>